<dbReference type="EMBL" id="CM003381">
    <property type="protein sequence ID" value="KOM56993.1"/>
    <property type="molecule type" value="Genomic_DNA"/>
</dbReference>
<dbReference type="Pfam" id="PF00350">
    <property type="entry name" value="Dynamin_N"/>
    <property type="match status" value="1"/>
</dbReference>
<dbReference type="SMART" id="SM00053">
    <property type="entry name" value="DYNc"/>
    <property type="match status" value="1"/>
</dbReference>
<dbReference type="InterPro" id="IPR000375">
    <property type="entry name" value="Dynamin_stalk"/>
</dbReference>
<dbReference type="SUPFAM" id="SSF52540">
    <property type="entry name" value="P-loop containing nucleoside triphosphate hydrolases"/>
    <property type="match status" value="1"/>
</dbReference>
<dbReference type="PANTHER" id="PTHR11566:SF173">
    <property type="entry name" value="DYNAMIN-RELATED PROTEIN 4C"/>
    <property type="match status" value="1"/>
</dbReference>
<feature type="domain" description="Dynamin-type G" evidence="3">
    <location>
        <begin position="1"/>
        <end position="210"/>
    </location>
</feature>
<dbReference type="Gene3D" id="3.40.50.300">
    <property type="entry name" value="P-loop containing nucleotide triphosphate hydrolases"/>
    <property type="match status" value="1"/>
</dbReference>
<protein>
    <recommendedName>
        <fullName evidence="3">Dynamin-type G domain-containing protein</fullName>
    </recommendedName>
</protein>
<dbReference type="GO" id="GO:0003924">
    <property type="term" value="F:GTPase activity"/>
    <property type="evidence" value="ECO:0007669"/>
    <property type="project" value="InterPro"/>
</dbReference>
<name>A0A0L9VPY0_PHAAN</name>
<dbReference type="PRINTS" id="PR00195">
    <property type="entry name" value="DYNAMIN"/>
</dbReference>
<dbReference type="InterPro" id="IPR030381">
    <property type="entry name" value="G_DYNAMIN_dom"/>
</dbReference>
<dbReference type="InterPro" id="IPR022812">
    <property type="entry name" value="Dynamin"/>
</dbReference>
<dbReference type="Gramene" id="KOM56993">
    <property type="protein sequence ID" value="KOM56993"/>
    <property type="gene ID" value="LR48_Vigan11g002500"/>
</dbReference>
<dbReference type="InterPro" id="IPR001401">
    <property type="entry name" value="Dynamin_GTPase"/>
</dbReference>
<evidence type="ECO:0000256" key="1">
    <source>
        <dbReference type="ARBA" id="ARBA00022741"/>
    </source>
</evidence>
<dbReference type="Proteomes" id="UP000053144">
    <property type="component" value="Chromosome 11"/>
</dbReference>
<keyword evidence="1" id="KW-0547">Nucleotide-binding</keyword>
<gene>
    <name evidence="4" type="ORF">LR48_Vigan11g002500</name>
</gene>
<organism evidence="4 5">
    <name type="scientific">Phaseolus angularis</name>
    <name type="common">Azuki bean</name>
    <name type="synonym">Vigna angularis</name>
    <dbReference type="NCBI Taxonomy" id="3914"/>
    <lineage>
        <taxon>Eukaryota</taxon>
        <taxon>Viridiplantae</taxon>
        <taxon>Streptophyta</taxon>
        <taxon>Embryophyta</taxon>
        <taxon>Tracheophyta</taxon>
        <taxon>Spermatophyta</taxon>
        <taxon>Magnoliopsida</taxon>
        <taxon>eudicotyledons</taxon>
        <taxon>Gunneridae</taxon>
        <taxon>Pentapetalae</taxon>
        <taxon>rosids</taxon>
        <taxon>fabids</taxon>
        <taxon>Fabales</taxon>
        <taxon>Fabaceae</taxon>
        <taxon>Papilionoideae</taxon>
        <taxon>50 kb inversion clade</taxon>
        <taxon>NPAAA clade</taxon>
        <taxon>indigoferoid/millettioid clade</taxon>
        <taxon>Phaseoleae</taxon>
        <taxon>Vigna</taxon>
    </lineage>
</organism>
<accession>A0A0L9VPY0</accession>
<evidence type="ECO:0000313" key="4">
    <source>
        <dbReference type="EMBL" id="KOM56993.1"/>
    </source>
</evidence>
<dbReference type="InterPro" id="IPR027417">
    <property type="entry name" value="P-loop_NTPase"/>
</dbReference>
<dbReference type="PANTHER" id="PTHR11566">
    <property type="entry name" value="DYNAMIN"/>
    <property type="match status" value="1"/>
</dbReference>
<reference evidence="5" key="1">
    <citation type="journal article" date="2015" name="Proc. Natl. Acad. Sci. U.S.A.">
        <title>Genome sequencing of adzuki bean (Vigna angularis) provides insight into high starch and low fat accumulation and domestication.</title>
        <authorList>
            <person name="Yang K."/>
            <person name="Tian Z."/>
            <person name="Chen C."/>
            <person name="Luo L."/>
            <person name="Zhao B."/>
            <person name="Wang Z."/>
            <person name="Yu L."/>
            <person name="Li Y."/>
            <person name="Sun Y."/>
            <person name="Li W."/>
            <person name="Chen Y."/>
            <person name="Li Y."/>
            <person name="Zhang Y."/>
            <person name="Ai D."/>
            <person name="Zhao J."/>
            <person name="Shang C."/>
            <person name="Ma Y."/>
            <person name="Wu B."/>
            <person name="Wang M."/>
            <person name="Gao L."/>
            <person name="Sun D."/>
            <person name="Zhang P."/>
            <person name="Guo F."/>
            <person name="Wang W."/>
            <person name="Li Y."/>
            <person name="Wang J."/>
            <person name="Varshney R.K."/>
            <person name="Wang J."/>
            <person name="Ling H.Q."/>
            <person name="Wan P."/>
        </authorList>
    </citation>
    <scope>NUCLEOTIDE SEQUENCE</scope>
    <source>
        <strain evidence="5">cv. Jingnong 6</strain>
    </source>
</reference>
<dbReference type="GO" id="GO:0005737">
    <property type="term" value="C:cytoplasm"/>
    <property type="evidence" value="ECO:0007669"/>
    <property type="project" value="UniProtKB-ARBA"/>
</dbReference>
<sequence length="210" mass="23465">MRLQNHSLPKPELELEYNDKHVPMDEAHVSEAICSVTDELAGCWKGILNTPLTLVVKKNDVLDLTMIDLPGITRVPIQGQPLDIYDQVVNTIMEYIKHEESIILNVLSVIVDFSTCESIRMSHSVDKTGARTLAVVTKVDMFPEGLCGKVNADDVNISHGYVCVRNRIGDESYEEAREEEAKLFKTHKLLSNIDKSVIGIPVLAKKLVQL</sequence>
<dbReference type="GO" id="GO:0016020">
    <property type="term" value="C:membrane"/>
    <property type="evidence" value="ECO:0007669"/>
    <property type="project" value="TreeGrafter"/>
</dbReference>
<dbReference type="GO" id="GO:0005874">
    <property type="term" value="C:microtubule"/>
    <property type="evidence" value="ECO:0007669"/>
    <property type="project" value="TreeGrafter"/>
</dbReference>
<evidence type="ECO:0000313" key="5">
    <source>
        <dbReference type="Proteomes" id="UP000053144"/>
    </source>
</evidence>
<dbReference type="AlphaFoldDB" id="A0A0L9VPY0"/>
<dbReference type="Pfam" id="PF01031">
    <property type="entry name" value="Dynamin_M"/>
    <property type="match status" value="1"/>
</dbReference>
<dbReference type="GO" id="GO:0005525">
    <property type="term" value="F:GTP binding"/>
    <property type="evidence" value="ECO:0007669"/>
    <property type="project" value="InterPro"/>
</dbReference>
<dbReference type="InterPro" id="IPR045063">
    <property type="entry name" value="Dynamin_N"/>
</dbReference>
<dbReference type="STRING" id="3914.A0A0L9VPY0"/>
<dbReference type="PROSITE" id="PS51718">
    <property type="entry name" value="G_DYNAMIN_2"/>
    <property type="match status" value="1"/>
</dbReference>
<dbReference type="OMA" id="DVNISHG"/>
<proteinExistence type="predicted"/>
<dbReference type="GO" id="GO:0008017">
    <property type="term" value="F:microtubule binding"/>
    <property type="evidence" value="ECO:0007669"/>
    <property type="project" value="TreeGrafter"/>
</dbReference>
<dbReference type="KEGG" id="var:108346404"/>
<evidence type="ECO:0000259" key="3">
    <source>
        <dbReference type="PROSITE" id="PS51718"/>
    </source>
</evidence>
<keyword evidence="2" id="KW-0342">GTP-binding</keyword>
<dbReference type="OrthoDB" id="5061070at2759"/>
<evidence type="ECO:0000256" key="2">
    <source>
        <dbReference type="ARBA" id="ARBA00023134"/>
    </source>
</evidence>